<dbReference type="Proteomes" id="UP000030764">
    <property type="component" value="Unassembled WGS sequence"/>
</dbReference>
<dbReference type="EMBL" id="KL367558">
    <property type="protein sequence ID" value="KFD64294.1"/>
    <property type="molecule type" value="Genomic_DNA"/>
</dbReference>
<comment type="catalytic activity">
    <reaction evidence="1">
        <text>ATP-dependent breakage, passage and rejoining of double-stranded DNA.</text>
        <dbReference type="EC" id="5.6.2.2"/>
    </reaction>
</comment>
<evidence type="ECO:0000256" key="8">
    <source>
        <dbReference type="ARBA" id="ARBA00023235"/>
    </source>
</evidence>
<keyword evidence="4" id="KW-0547">Nucleotide-binding</keyword>
<name>A0A085LVQ7_9BILA</name>
<keyword evidence="12" id="KW-1185">Reference proteome</keyword>
<dbReference type="SUPFAM" id="SSF56719">
    <property type="entry name" value="Type II DNA topoisomerase"/>
    <property type="match status" value="1"/>
</dbReference>
<sequence length="131" mass="15301">MTMADQDENSSHMKRLLINFADHNWPPLISNIFMEEFIKFVTPIAKVTKGEKEKAFFSHPEDEKWKLQANNWHTWKINQGKRSSTSTAKEAKEHFSDVGRYCNRFRYDGYGDGKALGLAFSKKKIDDLRID</sequence>
<proteinExistence type="predicted"/>
<evidence type="ECO:0000256" key="4">
    <source>
        <dbReference type="ARBA" id="ARBA00022741"/>
    </source>
</evidence>
<evidence type="ECO:0000313" key="10">
    <source>
        <dbReference type="EMBL" id="KFD49053.1"/>
    </source>
</evidence>
<evidence type="ECO:0000256" key="6">
    <source>
        <dbReference type="ARBA" id="ARBA00023029"/>
    </source>
</evidence>
<dbReference type="EC" id="5.6.2.2" evidence="3"/>
<dbReference type="InterPro" id="IPR001154">
    <property type="entry name" value="TopoII_euk"/>
</dbReference>
<dbReference type="Pfam" id="PF16898">
    <property type="entry name" value="TOPRIM_C"/>
    <property type="match status" value="1"/>
</dbReference>
<dbReference type="InterPro" id="IPR050634">
    <property type="entry name" value="DNA_Topoisomerase_II"/>
</dbReference>
<dbReference type="EMBL" id="KL363279">
    <property type="protein sequence ID" value="KFD49053.1"/>
    <property type="molecule type" value="Genomic_DNA"/>
</dbReference>
<dbReference type="Proteomes" id="UP000030758">
    <property type="component" value="Unassembled WGS sequence"/>
</dbReference>
<dbReference type="GO" id="GO:0006265">
    <property type="term" value="P:DNA topological change"/>
    <property type="evidence" value="ECO:0007669"/>
    <property type="project" value="InterPro"/>
</dbReference>
<gene>
    <name evidence="10" type="ORF">M513_10101</name>
    <name evidence="11" type="ORF">M514_10101</name>
</gene>
<dbReference type="GO" id="GO:0003677">
    <property type="term" value="F:DNA binding"/>
    <property type="evidence" value="ECO:0007669"/>
    <property type="project" value="UniProtKB-KW"/>
</dbReference>
<dbReference type="Gene3D" id="3.40.50.670">
    <property type="match status" value="1"/>
</dbReference>
<evidence type="ECO:0000256" key="2">
    <source>
        <dbReference type="ARBA" id="ARBA00001946"/>
    </source>
</evidence>
<dbReference type="Gene3D" id="3.30.1490.30">
    <property type="match status" value="1"/>
</dbReference>
<feature type="domain" description="C-terminal associated" evidence="9">
    <location>
        <begin position="40"/>
        <end position="127"/>
    </location>
</feature>
<accession>A0A085LVQ7</accession>
<evidence type="ECO:0000313" key="11">
    <source>
        <dbReference type="EMBL" id="KFD64294.1"/>
    </source>
</evidence>
<dbReference type="PRINTS" id="PR01158">
    <property type="entry name" value="TOPISMRASEII"/>
</dbReference>
<dbReference type="PANTHER" id="PTHR10169:SF38">
    <property type="entry name" value="DNA TOPOISOMERASE 2"/>
    <property type="match status" value="1"/>
</dbReference>
<evidence type="ECO:0000256" key="3">
    <source>
        <dbReference type="ARBA" id="ARBA00012895"/>
    </source>
</evidence>
<reference evidence="10 12" key="1">
    <citation type="journal article" date="2014" name="Nat. Genet.">
        <title>Genome and transcriptome of the porcine whipworm Trichuris suis.</title>
        <authorList>
            <person name="Jex A.R."/>
            <person name="Nejsum P."/>
            <person name="Schwarz E.M."/>
            <person name="Hu L."/>
            <person name="Young N.D."/>
            <person name="Hall R.S."/>
            <person name="Korhonen P.K."/>
            <person name="Liao S."/>
            <person name="Thamsborg S."/>
            <person name="Xia J."/>
            <person name="Xu P."/>
            <person name="Wang S."/>
            <person name="Scheerlinck J.P."/>
            <person name="Hofmann A."/>
            <person name="Sternberg P.W."/>
            <person name="Wang J."/>
            <person name="Gasser R.B."/>
        </authorList>
    </citation>
    <scope>NUCLEOTIDE SEQUENCE [LARGE SCALE GENOMIC DNA]</scope>
    <source>
        <strain evidence="11">DCEP-RM93F</strain>
        <strain evidence="10">DCEP-RM93M</strain>
    </source>
</reference>
<dbReference type="GO" id="GO:0005634">
    <property type="term" value="C:nucleus"/>
    <property type="evidence" value="ECO:0007669"/>
    <property type="project" value="TreeGrafter"/>
</dbReference>
<dbReference type="GO" id="GO:0000819">
    <property type="term" value="P:sister chromatid segregation"/>
    <property type="evidence" value="ECO:0007669"/>
    <property type="project" value="TreeGrafter"/>
</dbReference>
<protein>
    <recommendedName>
        <fullName evidence="3">DNA topoisomerase (ATP-hydrolyzing)</fullName>
        <ecNumber evidence="3">5.6.2.2</ecNumber>
    </recommendedName>
</protein>
<evidence type="ECO:0000256" key="1">
    <source>
        <dbReference type="ARBA" id="ARBA00000185"/>
    </source>
</evidence>
<keyword evidence="7" id="KW-0238">DNA-binding</keyword>
<keyword evidence="8" id="KW-0413">Isomerase</keyword>
<evidence type="ECO:0000259" key="9">
    <source>
        <dbReference type="Pfam" id="PF16898"/>
    </source>
</evidence>
<dbReference type="GO" id="GO:0003918">
    <property type="term" value="F:DNA topoisomerase type II (double strand cut, ATP-hydrolyzing) activity"/>
    <property type="evidence" value="ECO:0007669"/>
    <property type="project" value="UniProtKB-EC"/>
</dbReference>
<evidence type="ECO:0000256" key="7">
    <source>
        <dbReference type="ARBA" id="ARBA00023125"/>
    </source>
</evidence>
<keyword evidence="6" id="KW-0799">Topoisomerase</keyword>
<dbReference type="GO" id="GO:0000712">
    <property type="term" value="P:resolution of meiotic recombination intermediates"/>
    <property type="evidence" value="ECO:0007669"/>
    <property type="project" value="TreeGrafter"/>
</dbReference>
<dbReference type="PANTHER" id="PTHR10169">
    <property type="entry name" value="DNA TOPOISOMERASE/GYRASE"/>
    <property type="match status" value="1"/>
</dbReference>
<comment type="cofactor">
    <cofactor evidence="2">
        <name>Mg(2+)</name>
        <dbReference type="ChEBI" id="CHEBI:18420"/>
    </cofactor>
</comment>
<organism evidence="10 12">
    <name type="scientific">Trichuris suis</name>
    <name type="common">pig whipworm</name>
    <dbReference type="NCBI Taxonomy" id="68888"/>
    <lineage>
        <taxon>Eukaryota</taxon>
        <taxon>Metazoa</taxon>
        <taxon>Ecdysozoa</taxon>
        <taxon>Nematoda</taxon>
        <taxon>Enoplea</taxon>
        <taxon>Dorylaimia</taxon>
        <taxon>Trichinellida</taxon>
        <taxon>Trichuridae</taxon>
        <taxon>Trichuris</taxon>
    </lineage>
</organism>
<dbReference type="AlphaFoldDB" id="A0A085LVQ7"/>
<dbReference type="GO" id="GO:0005524">
    <property type="term" value="F:ATP binding"/>
    <property type="evidence" value="ECO:0007669"/>
    <property type="project" value="UniProtKB-KW"/>
</dbReference>
<evidence type="ECO:0000313" key="12">
    <source>
        <dbReference type="Proteomes" id="UP000030764"/>
    </source>
</evidence>
<keyword evidence="5" id="KW-0067">ATP-binding</keyword>
<dbReference type="InterPro" id="IPR013759">
    <property type="entry name" value="Topo_IIA_B_C"/>
</dbReference>
<dbReference type="InterPro" id="IPR031660">
    <property type="entry name" value="TOPRIM_C"/>
</dbReference>
<dbReference type="InterPro" id="IPR013760">
    <property type="entry name" value="Topo_IIA-like_dom_sf"/>
</dbReference>
<evidence type="ECO:0000256" key="5">
    <source>
        <dbReference type="ARBA" id="ARBA00022840"/>
    </source>
</evidence>